<evidence type="ECO:0000313" key="3">
    <source>
        <dbReference type="Proteomes" id="UP000070497"/>
    </source>
</evidence>
<organism evidence="2 3">
    <name type="scientific">Streptococcus oralis</name>
    <dbReference type="NCBI Taxonomy" id="1303"/>
    <lineage>
        <taxon>Bacteria</taxon>
        <taxon>Bacillati</taxon>
        <taxon>Bacillota</taxon>
        <taxon>Bacilli</taxon>
        <taxon>Lactobacillales</taxon>
        <taxon>Streptococcaceae</taxon>
        <taxon>Streptococcus</taxon>
    </lineage>
</organism>
<protein>
    <recommendedName>
        <fullName evidence="1">IrrE N-terminal-like domain-containing protein</fullName>
    </recommendedName>
</protein>
<sequence length="126" mass="15139">MTFEELVDLHGVTLAYFDNDLWHRPGVYIKEINIIFINRELSENAKKRVIYHELGHLEHSTALYQNNHTRCENEANRHMIHKLLEEELALSDDHQSFNYLHFMQKHELRTVTDELMVIDEYYELIG</sequence>
<name>A0A139NUT7_STROR</name>
<gene>
    <name evidence="2" type="ORF">SORDD14_01657</name>
</gene>
<feature type="domain" description="IrrE N-terminal-like" evidence="1">
    <location>
        <begin position="10"/>
        <end position="107"/>
    </location>
</feature>
<dbReference type="RefSeq" id="WP_061420068.1">
    <property type="nucleotide sequence ID" value="NZ_KQ969340.1"/>
</dbReference>
<dbReference type="Pfam" id="PF06114">
    <property type="entry name" value="Peptidase_M78"/>
    <property type="match status" value="1"/>
</dbReference>
<comment type="caution">
    <text evidence="2">The sequence shown here is derived from an EMBL/GenBank/DDBJ whole genome shotgun (WGS) entry which is preliminary data.</text>
</comment>
<dbReference type="AlphaFoldDB" id="A0A139NUT7"/>
<proteinExistence type="predicted"/>
<dbReference type="Gene3D" id="1.10.10.2910">
    <property type="match status" value="1"/>
</dbReference>
<evidence type="ECO:0000259" key="1">
    <source>
        <dbReference type="Pfam" id="PF06114"/>
    </source>
</evidence>
<dbReference type="EMBL" id="LQRI01000216">
    <property type="protein sequence ID" value="KXT79601.1"/>
    <property type="molecule type" value="Genomic_DNA"/>
</dbReference>
<reference evidence="2 3" key="1">
    <citation type="submission" date="2016-01" db="EMBL/GenBank/DDBJ databases">
        <title>Highly variable Streptococcus oralis are common among viridans streptococci isolated from primates.</title>
        <authorList>
            <person name="Denapaite D."/>
            <person name="Rieger M."/>
            <person name="Koendgen S."/>
            <person name="Brueckner R."/>
            <person name="Ochigava I."/>
            <person name="Kappeler P."/>
            <person name="Maetz-Rensing K."/>
            <person name="Leendertz F."/>
            <person name="Hakenbeck R."/>
        </authorList>
    </citation>
    <scope>NUCLEOTIDE SEQUENCE [LARGE SCALE GENOMIC DNA]</scope>
    <source>
        <strain evidence="2 3">DD14</strain>
    </source>
</reference>
<accession>A0A139NUT7</accession>
<dbReference type="Proteomes" id="UP000070497">
    <property type="component" value="Unassembled WGS sequence"/>
</dbReference>
<dbReference type="PATRIC" id="fig|1303.77.peg.1843"/>
<dbReference type="InterPro" id="IPR010359">
    <property type="entry name" value="IrrE_HExxH"/>
</dbReference>
<evidence type="ECO:0000313" key="2">
    <source>
        <dbReference type="EMBL" id="KXT79601.1"/>
    </source>
</evidence>